<name>A0AB33IZY8_9BACT</name>
<protein>
    <submittedName>
        <fullName evidence="2">Cupin domain-containing protein</fullName>
    </submittedName>
</protein>
<dbReference type="AlphaFoldDB" id="A0AB33IZY8"/>
<accession>A0AB33IZY8</accession>
<dbReference type="EMBL" id="AP035787">
    <property type="protein sequence ID" value="BFO75496.1"/>
    <property type="molecule type" value="Genomic_DNA"/>
</dbReference>
<dbReference type="PANTHER" id="PTHR37694:SF1">
    <property type="entry name" value="SLR8022 PROTEIN"/>
    <property type="match status" value="1"/>
</dbReference>
<dbReference type="PANTHER" id="PTHR37694">
    <property type="entry name" value="SLR8022 PROTEIN"/>
    <property type="match status" value="1"/>
</dbReference>
<dbReference type="CDD" id="cd02230">
    <property type="entry name" value="cupin_HP0902-like"/>
    <property type="match status" value="1"/>
</dbReference>
<evidence type="ECO:0000259" key="1">
    <source>
        <dbReference type="Pfam" id="PF07883"/>
    </source>
</evidence>
<dbReference type="InterPro" id="IPR013096">
    <property type="entry name" value="Cupin_2"/>
</dbReference>
<proteinExistence type="predicted"/>
<dbReference type="InterPro" id="IPR014710">
    <property type="entry name" value="RmlC-like_jellyroll"/>
</dbReference>
<sequence length="134" mass="14976">MLLPFLILLHGIDIVSNVYKYKLNHSMMVKIEKGKVFTVTSLVEYVEGGVVSKELIHNDVGSITLFSFDEGQGLSEHIAPYDAFIQVMEGEMELALEGVRSVVREGESFIIPSGARHAVYAVRKFKMLLTMIRG</sequence>
<dbReference type="Pfam" id="PF07883">
    <property type="entry name" value="Cupin_2"/>
    <property type="match status" value="1"/>
</dbReference>
<dbReference type="SUPFAM" id="SSF51182">
    <property type="entry name" value="RmlC-like cupins"/>
    <property type="match status" value="1"/>
</dbReference>
<reference evidence="2" key="1">
    <citation type="submission" date="2024-07" db="EMBL/GenBank/DDBJ databases">
        <title>Complete genome sequence of Prevotella sp. YM-2024 GTC17259.</title>
        <authorList>
            <person name="Hayashi M."/>
            <person name="Muto Y."/>
            <person name="Tanaka K."/>
            <person name="Niwa H."/>
        </authorList>
    </citation>
    <scope>NUCLEOTIDE SEQUENCE</scope>
    <source>
        <strain evidence="2">GTC17259</strain>
    </source>
</reference>
<organism evidence="2">
    <name type="scientific">Prevotella sp. GTC17259</name>
    <dbReference type="NCBI Taxonomy" id="3236795"/>
    <lineage>
        <taxon>Bacteria</taxon>
        <taxon>Pseudomonadati</taxon>
        <taxon>Bacteroidota</taxon>
        <taxon>Bacteroidia</taxon>
        <taxon>Bacteroidales</taxon>
        <taxon>Prevotellaceae</taxon>
        <taxon>Prevotella</taxon>
    </lineage>
</organism>
<feature type="domain" description="Cupin type-2" evidence="1">
    <location>
        <begin position="65"/>
        <end position="124"/>
    </location>
</feature>
<gene>
    <name evidence="2" type="ORF">GTC17259_05460</name>
</gene>
<dbReference type="InterPro" id="IPR011051">
    <property type="entry name" value="RmlC_Cupin_sf"/>
</dbReference>
<dbReference type="Gene3D" id="2.60.120.10">
    <property type="entry name" value="Jelly Rolls"/>
    <property type="match status" value="1"/>
</dbReference>
<evidence type="ECO:0000313" key="2">
    <source>
        <dbReference type="EMBL" id="BFO75496.1"/>
    </source>
</evidence>